<dbReference type="RefSeq" id="WP_078222285.1">
    <property type="nucleotide sequence ID" value="NZ_CP019911.1"/>
</dbReference>
<dbReference type="InterPro" id="IPR034904">
    <property type="entry name" value="FSCA_dom_sf"/>
</dbReference>
<evidence type="ECO:0000313" key="2">
    <source>
        <dbReference type="EMBL" id="AQW29886.1"/>
    </source>
</evidence>
<name>A0A1U9VH35_9RALS</name>
<evidence type="ECO:0000313" key="3">
    <source>
        <dbReference type="Proteomes" id="UP000189628"/>
    </source>
</evidence>
<dbReference type="Pfam" id="PF01883">
    <property type="entry name" value="FeS_assembly_P"/>
    <property type="match status" value="1"/>
</dbReference>
<feature type="domain" description="MIP18 family-like" evidence="1">
    <location>
        <begin position="24"/>
        <end position="92"/>
    </location>
</feature>
<accession>A0A1U9VH35</accession>
<protein>
    <submittedName>
        <fullName evidence="2">Hydroxylase</fullName>
    </submittedName>
</protein>
<evidence type="ECO:0000259" key="1">
    <source>
        <dbReference type="Pfam" id="PF01883"/>
    </source>
</evidence>
<sequence>MDTATASTPSSFRYTGPDKLSLPVEQALRRVVDPEIAMNIVDVGLVYEVTVDADRVHVLMTMTSAACPVADVILDEVGIELERAVPEDRRIELELTWEPPWTPDRMSPHARRFMGW</sequence>
<dbReference type="SUPFAM" id="SSF117916">
    <property type="entry name" value="Fe-S cluster assembly (FSCA) domain-like"/>
    <property type="match status" value="1"/>
</dbReference>
<dbReference type="PANTHER" id="PTHR42831:SF1">
    <property type="entry name" value="FE-S PROTEIN MATURATION AUXILIARY FACTOR YITW"/>
    <property type="match status" value="1"/>
</dbReference>
<dbReference type="EMBL" id="CP019911">
    <property type="protein sequence ID" value="AQW29886.1"/>
    <property type="molecule type" value="Genomic_DNA"/>
</dbReference>
<dbReference type="InterPro" id="IPR002744">
    <property type="entry name" value="MIP18-like"/>
</dbReference>
<proteinExistence type="predicted"/>
<dbReference type="AlphaFoldDB" id="A0A1U9VH35"/>
<dbReference type="Gene3D" id="3.30.300.130">
    <property type="entry name" value="Fe-S cluster assembly (FSCA)"/>
    <property type="match status" value="1"/>
</dbReference>
<dbReference type="PANTHER" id="PTHR42831">
    <property type="entry name" value="FE-S PROTEIN MATURATION AUXILIARY FACTOR YITW"/>
    <property type="match status" value="1"/>
</dbReference>
<reference evidence="2 3" key="1">
    <citation type="submission" date="2017-02" db="EMBL/GenBank/DDBJ databases">
        <title>Blood Disease Bacterium A2-HR MARDI.</title>
        <authorList>
            <person name="Badrun R."/>
            <person name="Abu Bakar N."/>
            <person name="Laboh R."/>
        </authorList>
    </citation>
    <scope>NUCLEOTIDE SEQUENCE [LARGE SCALE GENOMIC DNA]</scope>
    <source>
        <strain evidence="2 3">A2-HR MARDI</strain>
    </source>
</reference>
<organism evidence="2 3">
    <name type="scientific">blood disease bacterium A2-HR MARDI</name>
    <dbReference type="NCBI Taxonomy" id="1944648"/>
    <lineage>
        <taxon>Bacteria</taxon>
        <taxon>Pseudomonadati</taxon>
        <taxon>Pseudomonadota</taxon>
        <taxon>Betaproteobacteria</taxon>
        <taxon>Burkholderiales</taxon>
        <taxon>Burkholderiaceae</taxon>
        <taxon>Ralstonia</taxon>
        <taxon>Ralstonia solanacearum species complex</taxon>
    </lineage>
</organism>
<gene>
    <name evidence="2" type="ORF">B0B51_07775</name>
</gene>
<dbReference type="InterPro" id="IPR052339">
    <property type="entry name" value="Fe-S_Maturation_MIP18"/>
</dbReference>
<dbReference type="Proteomes" id="UP000189628">
    <property type="component" value="Chromosome"/>
</dbReference>